<dbReference type="GO" id="GO:0008270">
    <property type="term" value="F:zinc ion binding"/>
    <property type="evidence" value="ECO:0007669"/>
    <property type="project" value="InterPro"/>
</dbReference>
<evidence type="ECO:0000256" key="3">
    <source>
        <dbReference type="ARBA" id="ARBA00023015"/>
    </source>
</evidence>
<dbReference type="Gene3D" id="4.10.240.10">
    <property type="entry name" value="Zn(2)-C6 fungal-type DNA-binding domain"/>
    <property type="match status" value="1"/>
</dbReference>
<dbReference type="PANTHER" id="PTHR47338">
    <property type="entry name" value="ZN(II)2CYS6 TRANSCRIPTION FACTOR (EUROFUNG)-RELATED"/>
    <property type="match status" value="1"/>
</dbReference>
<comment type="caution">
    <text evidence="7">The sequence shown here is derived from an EMBL/GenBank/DDBJ whole genome shotgun (WGS) entry which is preliminary data.</text>
</comment>
<gene>
    <name evidence="7" type="ORF">QBC38DRAFT_449286</name>
</gene>
<evidence type="ECO:0000259" key="6">
    <source>
        <dbReference type="PROSITE" id="PS50048"/>
    </source>
</evidence>
<organism evidence="7 8">
    <name type="scientific">Podospora fimiseda</name>
    <dbReference type="NCBI Taxonomy" id="252190"/>
    <lineage>
        <taxon>Eukaryota</taxon>
        <taxon>Fungi</taxon>
        <taxon>Dikarya</taxon>
        <taxon>Ascomycota</taxon>
        <taxon>Pezizomycotina</taxon>
        <taxon>Sordariomycetes</taxon>
        <taxon>Sordariomycetidae</taxon>
        <taxon>Sordariales</taxon>
        <taxon>Podosporaceae</taxon>
        <taxon>Podospora</taxon>
    </lineage>
</organism>
<dbReference type="GO" id="GO:0005634">
    <property type="term" value="C:nucleus"/>
    <property type="evidence" value="ECO:0007669"/>
    <property type="project" value="UniProtKB-SubCell"/>
</dbReference>
<sequence>MSRHTACVSCRERKIRCDGRQPACEKCQQGGEKCFYVPSTPRPTKSELARRVQTLQQRLEKTEAFVVSSLAFQGLPTPATTIASSSDTSDIGDMNTFGGCTEFSLASASNEDESPETPRLAFDSFHSIPILLSPVTSPTFQVPSLREIRQQNQAASIPSSDIIRDSAKHNLECNTCSVLTNQFMVYCLCVSKTQGEIAGISLALAEYLKWMRNNPDNITQPRTDQINLLGILEDRAREINDIADKRHMTEWMNMTEGLKLLLGTRQTEIISQIEKTSVEITQQLAHTRQLFDMCYDISRGVDEQHHI</sequence>
<evidence type="ECO:0000256" key="5">
    <source>
        <dbReference type="ARBA" id="ARBA00023242"/>
    </source>
</evidence>
<evidence type="ECO:0000313" key="8">
    <source>
        <dbReference type="Proteomes" id="UP001301958"/>
    </source>
</evidence>
<dbReference type="Proteomes" id="UP001301958">
    <property type="component" value="Unassembled WGS sequence"/>
</dbReference>
<feature type="domain" description="Zn(2)-C6 fungal-type" evidence="6">
    <location>
        <begin position="6"/>
        <end position="36"/>
    </location>
</feature>
<comment type="subcellular location">
    <subcellularLocation>
        <location evidence="1">Nucleus</location>
    </subcellularLocation>
</comment>
<dbReference type="Pfam" id="PF00172">
    <property type="entry name" value="Zn_clus"/>
    <property type="match status" value="1"/>
</dbReference>
<dbReference type="AlphaFoldDB" id="A0AAN6YNL4"/>
<keyword evidence="5" id="KW-0539">Nucleus</keyword>
<reference evidence="7" key="2">
    <citation type="submission" date="2023-05" db="EMBL/GenBank/DDBJ databases">
        <authorList>
            <consortium name="Lawrence Berkeley National Laboratory"/>
            <person name="Steindorff A."/>
            <person name="Hensen N."/>
            <person name="Bonometti L."/>
            <person name="Westerberg I."/>
            <person name="Brannstrom I.O."/>
            <person name="Guillou S."/>
            <person name="Cros-Aarteil S."/>
            <person name="Calhoun S."/>
            <person name="Haridas S."/>
            <person name="Kuo A."/>
            <person name="Mondo S."/>
            <person name="Pangilinan J."/>
            <person name="Riley R."/>
            <person name="Labutti K."/>
            <person name="Andreopoulos B."/>
            <person name="Lipzen A."/>
            <person name="Chen C."/>
            <person name="Yanf M."/>
            <person name="Daum C."/>
            <person name="Ng V."/>
            <person name="Clum A."/>
            <person name="Ohm R."/>
            <person name="Martin F."/>
            <person name="Silar P."/>
            <person name="Natvig D."/>
            <person name="Lalanne C."/>
            <person name="Gautier V."/>
            <person name="Ament-Velasquez S.L."/>
            <person name="Kruys A."/>
            <person name="Hutchinson M.I."/>
            <person name="Powell A.J."/>
            <person name="Barry K."/>
            <person name="Miller A.N."/>
            <person name="Grigoriev I.V."/>
            <person name="Debuchy R."/>
            <person name="Gladieux P."/>
            <person name="Thoren M.H."/>
            <person name="Johannesson H."/>
        </authorList>
    </citation>
    <scope>NUCLEOTIDE SEQUENCE</scope>
    <source>
        <strain evidence="7">CBS 990.96</strain>
    </source>
</reference>
<dbReference type="PROSITE" id="PS00463">
    <property type="entry name" value="ZN2_CY6_FUNGAL_1"/>
    <property type="match status" value="1"/>
</dbReference>
<evidence type="ECO:0000256" key="1">
    <source>
        <dbReference type="ARBA" id="ARBA00004123"/>
    </source>
</evidence>
<accession>A0AAN6YNL4</accession>
<dbReference type="InterPro" id="IPR001138">
    <property type="entry name" value="Zn2Cys6_DnaBD"/>
</dbReference>
<keyword evidence="8" id="KW-1185">Reference proteome</keyword>
<keyword evidence="4" id="KW-0804">Transcription</keyword>
<dbReference type="CDD" id="cd00067">
    <property type="entry name" value="GAL4"/>
    <property type="match status" value="1"/>
</dbReference>
<reference evidence="7" key="1">
    <citation type="journal article" date="2023" name="Mol. Phylogenet. Evol.">
        <title>Genome-scale phylogeny and comparative genomics of the fungal order Sordariales.</title>
        <authorList>
            <person name="Hensen N."/>
            <person name="Bonometti L."/>
            <person name="Westerberg I."/>
            <person name="Brannstrom I.O."/>
            <person name="Guillou S."/>
            <person name="Cros-Aarteil S."/>
            <person name="Calhoun S."/>
            <person name="Haridas S."/>
            <person name="Kuo A."/>
            <person name="Mondo S."/>
            <person name="Pangilinan J."/>
            <person name="Riley R."/>
            <person name="LaButti K."/>
            <person name="Andreopoulos B."/>
            <person name="Lipzen A."/>
            <person name="Chen C."/>
            <person name="Yan M."/>
            <person name="Daum C."/>
            <person name="Ng V."/>
            <person name="Clum A."/>
            <person name="Steindorff A."/>
            <person name="Ohm R.A."/>
            <person name="Martin F."/>
            <person name="Silar P."/>
            <person name="Natvig D.O."/>
            <person name="Lalanne C."/>
            <person name="Gautier V."/>
            <person name="Ament-Velasquez S.L."/>
            <person name="Kruys A."/>
            <person name="Hutchinson M.I."/>
            <person name="Powell A.J."/>
            <person name="Barry K."/>
            <person name="Miller A.N."/>
            <person name="Grigoriev I.V."/>
            <person name="Debuchy R."/>
            <person name="Gladieux P."/>
            <person name="Hiltunen Thoren M."/>
            <person name="Johannesson H."/>
        </authorList>
    </citation>
    <scope>NUCLEOTIDE SEQUENCE</scope>
    <source>
        <strain evidence="7">CBS 990.96</strain>
    </source>
</reference>
<protein>
    <recommendedName>
        <fullName evidence="6">Zn(2)-C6 fungal-type domain-containing protein</fullName>
    </recommendedName>
</protein>
<dbReference type="SMART" id="SM00066">
    <property type="entry name" value="GAL4"/>
    <property type="match status" value="1"/>
</dbReference>
<dbReference type="InterPro" id="IPR050815">
    <property type="entry name" value="TF_fung"/>
</dbReference>
<evidence type="ECO:0000313" key="7">
    <source>
        <dbReference type="EMBL" id="KAK4221311.1"/>
    </source>
</evidence>
<proteinExistence type="predicted"/>
<keyword evidence="3" id="KW-0805">Transcription regulation</keyword>
<dbReference type="EMBL" id="MU865561">
    <property type="protein sequence ID" value="KAK4221311.1"/>
    <property type="molecule type" value="Genomic_DNA"/>
</dbReference>
<dbReference type="SUPFAM" id="SSF57701">
    <property type="entry name" value="Zn2/Cys6 DNA-binding domain"/>
    <property type="match status" value="1"/>
</dbReference>
<keyword evidence="2" id="KW-0479">Metal-binding</keyword>
<dbReference type="InterPro" id="IPR036864">
    <property type="entry name" value="Zn2-C6_fun-type_DNA-bd_sf"/>
</dbReference>
<dbReference type="PROSITE" id="PS50048">
    <property type="entry name" value="ZN2_CY6_FUNGAL_2"/>
    <property type="match status" value="1"/>
</dbReference>
<evidence type="ECO:0000256" key="4">
    <source>
        <dbReference type="ARBA" id="ARBA00023163"/>
    </source>
</evidence>
<dbReference type="PANTHER" id="PTHR47338:SF5">
    <property type="entry name" value="ZN(II)2CYS6 TRANSCRIPTION FACTOR (EUROFUNG)"/>
    <property type="match status" value="1"/>
</dbReference>
<name>A0AAN6YNL4_9PEZI</name>
<evidence type="ECO:0000256" key="2">
    <source>
        <dbReference type="ARBA" id="ARBA00022723"/>
    </source>
</evidence>
<dbReference type="GO" id="GO:0000981">
    <property type="term" value="F:DNA-binding transcription factor activity, RNA polymerase II-specific"/>
    <property type="evidence" value="ECO:0007669"/>
    <property type="project" value="InterPro"/>
</dbReference>